<keyword evidence="2" id="KW-0238">DNA-binding</keyword>
<dbReference type="RefSeq" id="WP_210581257.1">
    <property type="nucleotide sequence ID" value="NZ_LK995530.1"/>
</dbReference>
<dbReference type="GO" id="GO:0003677">
    <property type="term" value="F:DNA binding"/>
    <property type="evidence" value="ECO:0007669"/>
    <property type="project" value="UniProtKB-KW"/>
</dbReference>
<dbReference type="EMBL" id="LK995530">
    <property type="protein sequence ID" value="CED92042.1"/>
    <property type="molecule type" value="Genomic_DNA"/>
</dbReference>
<dbReference type="PROSITE" id="PS52050">
    <property type="entry name" value="WYL"/>
    <property type="match status" value="1"/>
</dbReference>
<dbReference type="GO" id="GO:0003700">
    <property type="term" value="F:DNA-binding transcription factor activity"/>
    <property type="evidence" value="ECO:0007669"/>
    <property type="project" value="InterPro"/>
</dbReference>
<proteinExistence type="predicted"/>
<dbReference type="InterPro" id="IPR043839">
    <property type="entry name" value="PafC_HTH"/>
</dbReference>
<dbReference type="InterPro" id="IPR051534">
    <property type="entry name" value="CBASS_pafABC_assoc_protein"/>
</dbReference>
<feature type="domain" description="WYL" evidence="4">
    <location>
        <begin position="153"/>
        <end position="220"/>
    </location>
</feature>
<evidence type="ECO:0000313" key="7">
    <source>
        <dbReference type="EMBL" id="CED92042.1"/>
    </source>
</evidence>
<evidence type="ECO:0000259" key="5">
    <source>
        <dbReference type="Pfam" id="PF19187"/>
    </source>
</evidence>
<dbReference type="PANTHER" id="PTHR34580">
    <property type="match status" value="1"/>
</dbReference>
<reference evidence="7" key="1">
    <citation type="submission" date="2014-07" db="EMBL/GenBank/DDBJ databases">
        <authorList>
            <person name="Zhang J.E."/>
            <person name="Yang H."/>
            <person name="Guo J."/>
            <person name="Deng Z."/>
            <person name="Luo H."/>
            <person name="Luo M."/>
            <person name="Zhao B."/>
        </authorList>
    </citation>
    <scope>NUCLEOTIDE SEQUENCE</scope>
    <source>
        <strain evidence="7">AM4</strain>
    </source>
</reference>
<name>A0A1L7RQS8_9ACTO</name>
<dbReference type="Pfam" id="PF13280">
    <property type="entry name" value="WYL"/>
    <property type="match status" value="1"/>
</dbReference>
<protein>
    <submittedName>
        <fullName evidence="7">DeoR-like helix-turn-helix domain</fullName>
    </submittedName>
</protein>
<dbReference type="PIRSF" id="PIRSF016838">
    <property type="entry name" value="PafC"/>
    <property type="match status" value="1"/>
</dbReference>
<sequence>MARPSSTDRLVRLLALPAWVSEHDGATLEQAAAHFGVTAQTIRRDVDTLWVSGLPGGLPDELVDFSAEALEAGRLSLTEPLGLDRPVRLSHREAVALLLSLGVLAQVLADDPDAAAVLDQTRRALRRALGASSSQDAPVSPVVPSPQPAPAGVLPAVRQALAGRRRLHLVYVSATDTRTERDVDPLELVSDGTHLTLRAWCLTARAERSFRIDRILQAQVLDVPAVSHRASHRAPRTAAVEATLVLKPTGRWLVEQIPCEVLHTDRDGTLHVRIRGRDRAWLVGLVLSAGRHLRSVAPADLADEAATAAQRALDSAAAVYACGGTPANGCAPGDGERLDS</sequence>
<feature type="domain" description="PafC HTH" evidence="5">
    <location>
        <begin position="8"/>
        <end position="126"/>
    </location>
</feature>
<evidence type="ECO:0000256" key="2">
    <source>
        <dbReference type="ARBA" id="ARBA00023125"/>
    </source>
</evidence>
<dbReference type="InterPro" id="IPR018356">
    <property type="entry name" value="Tscrpt_reg_HTH_DeoR_CS"/>
</dbReference>
<keyword evidence="1" id="KW-0805">Transcription regulation</keyword>
<accession>A0A1L7RQS8</accession>
<evidence type="ECO:0000259" key="6">
    <source>
        <dbReference type="Pfam" id="PF25583"/>
    </source>
</evidence>
<dbReference type="PANTHER" id="PTHR34580:SF1">
    <property type="entry name" value="PROTEIN PAFC"/>
    <property type="match status" value="1"/>
</dbReference>
<dbReference type="PROSITE" id="PS00894">
    <property type="entry name" value="HTH_DEOR_1"/>
    <property type="match status" value="1"/>
</dbReference>
<dbReference type="InterPro" id="IPR028349">
    <property type="entry name" value="PafC-like"/>
</dbReference>
<dbReference type="AlphaFoldDB" id="A0A1L7RQS8"/>
<gene>
    <name evidence="7" type="ORF">AAM4_2210</name>
</gene>
<evidence type="ECO:0000256" key="3">
    <source>
        <dbReference type="ARBA" id="ARBA00023163"/>
    </source>
</evidence>
<dbReference type="InterPro" id="IPR057727">
    <property type="entry name" value="WCX_dom"/>
</dbReference>
<dbReference type="InterPro" id="IPR026881">
    <property type="entry name" value="WYL_dom"/>
</dbReference>
<keyword evidence="3" id="KW-0804">Transcription</keyword>
<dbReference type="Pfam" id="PF19187">
    <property type="entry name" value="HTH_PafC"/>
    <property type="match status" value="1"/>
</dbReference>
<dbReference type="Pfam" id="PF25583">
    <property type="entry name" value="WCX"/>
    <property type="match status" value="1"/>
</dbReference>
<evidence type="ECO:0000256" key="1">
    <source>
        <dbReference type="ARBA" id="ARBA00023015"/>
    </source>
</evidence>
<organism evidence="7">
    <name type="scientific">Actinomyces succiniciruminis</name>
    <dbReference type="NCBI Taxonomy" id="1522002"/>
    <lineage>
        <taxon>Bacteria</taxon>
        <taxon>Bacillati</taxon>
        <taxon>Actinomycetota</taxon>
        <taxon>Actinomycetes</taxon>
        <taxon>Actinomycetales</taxon>
        <taxon>Actinomycetaceae</taxon>
        <taxon>Actinomyces</taxon>
    </lineage>
</organism>
<evidence type="ECO:0000259" key="4">
    <source>
        <dbReference type="Pfam" id="PF13280"/>
    </source>
</evidence>
<feature type="domain" description="WCX" evidence="6">
    <location>
        <begin position="239"/>
        <end position="313"/>
    </location>
</feature>